<protein>
    <submittedName>
        <fullName evidence="1">4300_t:CDS:1</fullName>
    </submittedName>
</protein>
<name>A0ABN7V738_GIGMA</name>
<accession>A0ABN7V738</accession>
<comment type="caution">
    <text evidence="1">The sequence shown here is derived from an EMBL/GenBank/DDBJ whole genome shotgun (WGS) entry which is preliminary data.</text>
</comment>
<gene>
    <name evidence="1" type="ORF">GMARGA_LOCUS14492</name>
</gene>
<keyword evidence="2" id="KW-1185">Reference proteome</keyword>
<proteinExistence type="predicted"/>
<reference evidence="1 2" key="1">
    <citation type="submission" date="2021-06" db="EMBL/GenBank/DDBJ databases">
        <authorList>
            <person name="Kallberg Y."/>
            <person name="Tangrot J."/>
            <person name="Rosling A."/>
        </authorList>
    </citation>
    <scope>NUCLEOTIDE SEQUENCE [LARGE SCALE GENOMIC DNA]</scope>
    <source>
        <strain evidence="1 2">120-4 pot B 10/14</strain>
    </source>
</reference>
<evidence type="ECO:0000313" key="1">
    <source>
        <dbReference type="EMBL" id="CAG8732118.1"/>
    </source>
</evidence>
<dbReference type="EMBL" id="CAJVQB010009626">
    <property type="protein sequence ID" value="CAG8732118.1"/>
    <property type="molecule type" value="Genomic_DNA"/>
</dbReference>
<sequence>MDTSKYTQIKDFLERAQYLLQFNSCQRKQLEAQSKFFIVYNHLLYKRDQENDIDKNMVD</sequence>
<organism evidence="1 2">
    <name type="scientific">Gigaspora margarita</name>
    <dbReference type="NCBI Taxonomy" id="4874"/>
    <lineage>
        <taxon>Eukaryota</taxon>
        <taxon>Fungi</taxon>
        <taxon>Fungi incertae sedis</taxon>
        <taxon>Mucoromycota</taxon>
        <taxon>Glomeromycotina</taxon>
        <taxon>Glomeromycetes</taxon>
        <taxon>Diversisporales</taxon>
        <taxon>Gigasporaceae</taxon>
        <taxon>Gigaspora</taxon>
    </lineage>
</organism>
<feature type="non-terminal residue" evidence="1">
    <location>
        <position position="1"/>
    </location>
</feature>
<evidence type="ECO:0000313" key="2">
    <source>
        <dbReference type="Proteomes" id="UP000789901"/>
    </source>
</evidence>
<dbReference type="Proteomes" id="UP000789901">
    <property type="component" value="Unassembled WGS sequence"/>
</dbReference>
<feature type="non-terminal residue" evidence="1">
    <location>
        <position position="59"/>
    </location>
</feature>